<reference evidence="10" key="1">
    <citation type="submission" date="2020-11" db="EMBL/GenBank/DDBJ databases">
        <title>Gallus gallus (Chicken) genome, bGalGal1, GRCg7b, maternal haplotype autosomes + Z &amp; W.</title>
        <authorList>
            <person name="Warren W."/>
            <person name="Formenti G."/>
            <person name="Fedrigo O."/>
            <person name="Haase B."/>
            <person name="Mountcastle J."/>
            <person name="Balacco J."/>
            <person name="Tracey A."/>
            <person name="Schneider V."/>
            <person name="Okimoto R."/>
            <person name="Cheng H."/>
            <person name="Hawken R."/>
            <person name="Howe K."/>
            <person name="Jarvis E.D."/>
        </authorList>
    </citation>
    <scope>NUCLEOTIDE SEQUENCE [LARGE SCALE GENOMIC DNA]</scope>
    <source>
        <strain evidence="10">Broiler</strain>
    </source>
</reference>
<feature type="region of interest" description="Disordered" evidence="9">
    <location>
        <begin position="262"/>
        <end position="281"/>
    </location>
</feature>
<name>A0A8V0ZTA7_CHICK</name>
<evidence type="ECO:0000256" key="6">
    <source>
        <dbReference type="ARBA" id="ARBA00044198"/>
    </source>
</evidence>
<keyword evidence="3" id="KW-0698">rRNA processing</keyword>
<dbReference type="InterPro" id="IPR038085">
    <property type="entry name" value="Rnp2-like_sf"/>
</dbReference>
<evidence type="ECO:0000256" key="9">
    <source>
        <dbReference type="SAM" id="MobiDB-lite"/>
    </source>
</evidence>
<keyword evidence="11" id="KW-1185">Reference proteome</keyword>
<dbReference type="Ensembl" id="ENSGALT00010056264.1">
    <property type="protein sequence ID" value="ENSGALP00010034059.1"/>
    <property type="gene ID" value="ENSGALG00010023093.1"/>
</dbReference>
<dbReference type="GO" id="GO:0001682">
    <property type="term" value="P:tRNA 5'-leader removal"/>
    <property type="evidence" value="ECO:0007669"/>
    <property type="project" value="InterPro"/>
</dbReference>
<evidence type="ECO:0000256" key="7">
    <source>
        <dbReference type="ARBA" id="ARBA00046486"/>
    </source>
</evidence>
<dbReference type="FunFam" id="3.30.70.3250:FF:000001">
    <property type="entry name" value="Ribonuclease P/MRP protein subunit POP5"/>
    <property type="match status" value="1"/>
</dbReference>
<evidence type="ECO:0000256" key="8">
    <source>
        <dbReference type="ARBA" id="ARBA00056519"/>
    </source>
</evidence>
<dbReference type="GO" id="GO:0008033">
    <property type="term" value="P:tRNA processing"/>
    <property type="evidence" value="ECO:0000318"/>
    <property type="project" value="GO_Central"/>
</dbReference>
<dbReference type="OrthoDB" id="24745at2759"/>
<dbReference type="GO" id="GO:0005655">
    <property type="term" value="C:nucleolar ribonuclease P complex"/>
    <property type="evidence" value="ECO:0000318"/>
    <property type="project" value="GO_Central"/>
</dbReference>
<evidence type="ECO:0000256" key="1">
    <source>
        <dbReference type="ARBA" id="ARBA00004604"/>
    </source>
</evidence>
<dbReference type="AlphaFoldDB" id="A0A8V0ZTA7"/>
<dbReference type="PANTHER" id="PTHR48414:SF1">
    <property type="entry name" value="POP5 HOMOLOG, RIBONUCLEASE P_MRP SUBUNIT"/>
    <property type="match status" value="1"/>
</dbReference>
<evidence type="ECO:0000256" key="5">
    <source>
        <dbReference type="ARBA" id="ARBA00023242"/>
    </source>
</evidence>
<keyword evidence="5" id="KW-0539">Nucleus</keyword>
<dbReference type="Proteomes" id="UP000000539">
    <property type="component" value="Chromosome 15"/>
</dbReference>
<feature type="compositionally biased region" description="Acidic residues" evidence="9">
    <location>
        <begin position="270"/>
        <end position="281"/>
    </location>
</feature>
<dbReference type="FunCoup" id="A0A8V0ZTA7">
    <property type="interactions" value="520"/>
</dbReference>
<dbReference type="GeneTree" id="ENSGT00390000012331"/>
<protein>
    <recommendedName>
        <fullName evidence="6">Ribonuclease P/MRP protein subunit POP5</fullName>
    </recommendedName>
</protein>
<dbReference type="InterPro" id="IPR002759">
    <property type="entry name" value="Pop5/Rpp14/Rnp2-like"/>
</dbReference>
<evidence type="ECO:0000256" key="4">
    <source>
        <dbReference type="ARBA" id="ARBA00022694"/>
    </source>
</evidence>
<dbReference type="GO" id="GO:0006364">
    <property type="term" value="P:rRNA processing"/>
    <property type="evidence" value="ECO:0000318"/>
    <property type="project" value="GO_Central"/>
</dbReference>
<keyword evidence="4" id="KW-0819">tRNA processing</keyword>
<reference evidence="10" key="2">
    <citation type="submission" date="2025-08" db="UniProtKB">
        <authorList>
            <consortium name="Ensembl"/>
        </authorList>
    </citation>
    <scope>IDENTIFICATION</scope>
    <source>
        <strain evidence="10">broiler</strain>
    </source>
</reference>
<dbReference type="PANTHER" id="PTHR48414">
    <property type="entry name" value="POP5 HOMOLOG, RIBONUCLEASE P_MRP SUBUNIT"/>
    <property type="match status" value="1"/>
</dbReference>
<dbReference type="GO" id="GO:0000172">
    <property type="term" value="C:ribonuclease MRP complex"/>
    <property type="evidence" value="ECO:0000318"/>
    <property type="project" value="GO_Central"/>
</dbReference>
<evidence type="ECO:0000256" key="3">
    <source>
        <dbReference type="ARBA" id="ARBA00022552"/>
    </source>
</evidence>
<comment type="similarity">
    <text evidence="2">Belongs to the eukaryotic/archaeal RNase P protein component 2 family.</text>
</comment>
<dbReference type="Pfam" id="PF01900">
    <property type="entry name" value="RNase_P_Rpp14"/>
    <property type="match status" value="1"/>
</dbReference>
<gene>
    <name evidence="10" type="primary">POP5</name>
</gene>
<sequence>MRASDAPRRLTPRLARLRAAAVENAAKRGKQRACAKPPPAEGGRTEPRRPSEDGKSFLFSRPRAVAIGCGERRPLAHWLGAASARRSTAAAWFASRTGEAAVRRRGAAPPPPRSAPPTAARRYVLCEVLSEDPRCRQCIEDRAVGLAVRDAIARAHGDYGLGCCCVSFTVKYLNAYTGTVLLRCRKDFQRLLSSALPLVRHLEGRGQRFPCALRTLHVGGTIRTCQKFLIQYNRRQLLLLLRSCTNEEERRSVRQAVLSCSLTEEQAQSGEEEEEDGTETD</sequence>
<reference evidence="10" key="3">
    <citation type="submission" date="2025-09" db="UniProtKB">
        <authorList>
            <consortium name="Ensembl"/>
        </authorList>
    </citation>
    <scope>IDENTIFICATION</scope>
    <source>
        <strain evidence="10">broiler</strain>
    </source>
</reference>
<dbReference type="Gene3D" id="3.30.70.3250">
    <property type="entry name" value="Ribonuclease P, Pop5 subunit"/>
    <property type="match status" value="1"/>
</dbReference>
<accession>A0A8V0ZTA7</accession>
<dbReference type="SUPFAM" id="SSF160350">
    <property type="entry name" value="Rnp2-like"/>
    <property type="match status" value="1"/>
</dbReference>
<feature type="compositionally biased region" description="Basic and acidic residues" evidence="9">
    <location>
        <begin position="43"/>
        <end position="55"/>
    </location>
</feature>
<comment type="subcellular location">
    <subcellularLocation>
        <location evidence="1">Nucleus</location>
        <location evidence="1">Nucleolus</location>
    </subcellularLocation>
</comment>
<comment type="function">
    <text evidence="8">Component of ribonuclease P, a protein complex that generates mature tRNA molecules by cleaving their 5'-ends. Also a component of the MRP ribonuclease complex, which cleaves pre-rRNA sequences.</text>
</comment>
<evidence type="ECO:0000256" key="2">
    <source>
        <dbReference type="ARBA" id="ARBA00010800"/>
    </source>
</evidence>
<organism evidence="10 11">
    <name type="scientific">Gallus gallus</name>
    <name type="common">Chicken</name>
    <dbReference type="NCBI Taxonomy" id="9031"/>
    <lineage>
        <taxon>Eukaryota</taxon>
        <taxon>Metazoa</taxon>
        <taxon>Chordata</taxon>
        <taxon>Craniata</taxon>
        <taxon>Vertebrata</taxon>
        <taxon>Euteleostomi</taxon>
        <taxon>Archelosauria</taxon>
        <taxon>Archosauria</taxon>
        <taxon>Dinosauria</taxon>
        <taxon>Saurischia</taxon>
        <taxon>Theropoda</taxon>
        <taxon>Coelurosauria</taxon>
        <taxon>Aves</taxon>
        <taxon>Neognathae</taxon>
        <taxon>Galloanserae</taxon>
        <taxon>Galliformes</taxon>
        <taxon>Phasianidae</taxon>
        <taxon>Phasianinae</taxon>
        <taxon>Gallus</taxon>
    </lineage>
</organism>
<evidence type="ECO:0000313" key="10">
    <source>
        <dbReference type="Ensembl" id="ENSGALP00010034059.1"/>
    </source>
</evidence>
<proteinExistence type="inferred from homology"/>
<evidence type="ECO:0000313" key="11">
    <source>
        <dbReference type="Proteomes" id="UP000000539"/>
    </source>
</evidence>
<comment type="subunit">
    <text evidence="7">Component of nuclear RNase P and RNase MRP ribonucleoproteins. RNase P consists of a catalytic RNA moiety and 10 different protein chains; POP1, POP4, POP5, POP7, RPP14, RPP21, RPP25, RPP30, RPP38 and RPP40. Within the RNase P complex, POP1, POP7 and RPP25 form the 'finger' subcomplex, POP5, RPP14, RPP40 and homodimeric RPP30 form the 'palm' subcomplex, and RPP21, POP4 and RPP38 form the 'wrist' subcomplex. All subunits of the RNase P complex interact with the catalytic RNA. Several subunits of RNase P are also part of the RNase MRP complex. RNase MRP consists of a catalytic RNA moiety and about 8 protein subunits; POP1, POP7, RPP25, RPP30, RPP38, RPP40 and possibly also POP4 and POP5.</text>
</comment>
<feature type="region of interest" description="Disordered" evidence="9">
    <location>
        <begin position="22"/>
        <end position="56"/>
    </location>
</feature>